<feature type="transmembrane region" description="Helical" evidence="6">
    <location>
        <begin position="98"/>
        <end position="122"/>
    </location>
</feature>
<evidence type="ECO:0000256" key="6">
    <source>
        <dbReference type="SAM" id="Phobius"/>
    </source>
</evidence>
<organism evidence="8">
    <name type="scientific">Phytobacter massiliensis</name>
    <dbReference type="NCBI Taxonomy" id="1485952"/>
    <lineage>
        <taxon>Bacteria</taxon>
        <taxon>Pseudomonadati</taxon>
        <taxon>Pseudomonadota</taxon>
        <taxon>Gammaproteobacteria</taxon>
        <taxon>Enterobacterales</taxon>
        <taxon>Enterobacteriaceae</taxon>
        <taxon>Phytobacter</taxon>
    </lineage>
</organism>
<dbReference type="RefSeq" id="WP_044173178.1">
    <property type="nucleotide sequence ID" value="NZ_CABKSF010000001.1"/>
</dbReference>
<evidence type="ECO:0000256" key="2">
    <source>
        <dbReference type="ARBA" id="ARBA00009399"/>
    </source>
</evidence>
<dbReference type="EMBL" id="CACRTZ010000037">
    <property type="protein sequence ID" value="VYU74817.1"/>
    <property type="molecule type" value="Genomic_DNA"/>
</dbReference>
<keyword evidence="4 6" id="KW-1133">Transmembrane helix</keyword>
<dbReference type="InterPro" id="IPR051401">
    <property type="entry name" value="GtrA_CellWall_Glycosyl"/>
</dbReference>
<dbReference type="GO" id="GO:0005886">
    <property type="term" value="C:plasma membrane"/>
    <property type="evidence" value="ECO:0007669"/>
    <property type="project" value="TreeGrafter"/>
</dbReference>
<evidence type="ECO:0000256" key="3">
    <source>
        <dbReference type="ARBA" id="ARBA00022692"/>
    </source>
</evidence>
<dbReference type="GO" id="GO:0000271">
    <property type="term" value="P:polysaccharide biosynthetic process"/>
    <property type="evidence" value="ECO:0007669"/>
    <property type="project" value="InterPro"/>
</dbReference>
<sequence length="125" mass="14194">MNKLISFFICGVIQFGLDTAIFTGLTWLGVSVAVANILSRGSAACVGYYINGRFTFQKKMDRHVFLKFVLYWGGMTLLSTALIYLFEHLLADYSSVKLMALTKIVVEILLFFLSFLIAKIWVYKK</sequence>
<evidence type="ECO:0000256" key="1">
    <source>
        <dbReference type="ARBA" id="ARBA00004141"/>
    </source>
</evidence>
<keyword evidence="3 6" id="KW-0812">Transmembrane</keyword>
<feature type="transmembrane region" description="Helical" evidence="6">
    <location>
        <begin position="64"/>
        <end position="86"/>
    </location>
</feature>
<dbReference type="PANTHER" id="PTHR38459">
    <property type="entry name" value="PROPHAGE BACTOPRENOL-LINKED GLUCOSE TRANSLOCASE HOMOLOG"/>
    <property type="match status" value="1"/>
</dbReference>
<dbReference type="InterPro" id="IPR007267">
    <property type="entry name" value="GtrA_DPMS_TM"/>
</dbReference>
<name>A0A6N3HCR5_9ENTR</name>
<evidence type="ECO:0000259" key="7">
    <source>
        <dbReference type="Pfam" id="PF04138"/>
    </source>
</evidence>
<dbReference type="PANTHER" id="PTHR38459:SF1">
    <property type="entry name" value="PROPHAGE BACTOPRENOL-LINKED GLUCOSE TRANSLOCASE HOMOLOG"/>
    <property type="match status" value="1"/>
</dbReference>
<comment type="similarity">
    <text evidence="2">Belongs to the GtrA family.</text>
</comment>
<feature type="transmembrane region" description="Helical" evidence="6">
    <location>
        <begin position="30"/>
        <end position="52"/>
    </location>
</feature>
<keyword evidence="5 6" id="KW-0472">Membrane</keyword>
<evidence type="ECO:0000313" key="8">
    <source>
        <dbReference type="EMBL" id="VYU74817.1"/>
    </source>
</evidence>
<dbReference type="AlphaFoldDB" id="A0A6N3HCR5"/>
<protein>
    <submittedName>
        <fullName evidence="8">GtrA-like protein</fullName>
    </submittedName>
</protein>
<reference evidence="8" key="1">
    <citation type="submission" date="2019-11" db="EMBL/GenBank/DDBJ databases">
        <authorList>
            <person name="Feng L."/>
        </authorList>
    </citation>
    <scope>NUCLEOTIDE SEQUENCE</scope>
    <source>
        <strain evidence="8">EMassiliensisLFYP7</strain>
    </source>
</reference>
<dbReference type="Pfam" id="PF04138">
    <property type="entry name" value="GtrA_DPMS_TM"/>
    <property type="match status" value="1"/>
</dbReference>
<gene>
    <name evidence="8" type="ORF">EMLFYP7_03857</name>
</gene>
<feature type="domain" description="GtrA/DPMS transmembrane" evidence="7">
    <location>
        <begin position="7"/>
        <end position="122"/>
    </location>
</feature>
<comment type="subcellular location">
    <subcellularLocation>
        <location evidence="1">Membrane</location>
        <topology evidence="1">Multi-pass membrane protein</topology>
    </subcellularLocation>
</comment>
<evidence type="ECO:0000256" key="4">
    <source>
        <dbReference type="ARBA" id="ARBA00022989"/>
    </source>
</evidence>
<accession>A0A6N3HCR5</accession>
<proteinExistence type="inferred from homology"/>
<evidence type="ECO:0000256" key="5">
    <source>
        <dbReference type="ARBA" id="ARBA00023136"/>
    </source>
</evidence>